<dbReference type="EMBL" id="MPTB01000100">
    <property type="protein sequence ID" value="OMD35140.1"/>
    <property type="molecule type" value="Genomic_DNA"/>
</dbReference>
<dbReference type="Proteomes" id="UP000187412">
    <property type="component" value="Unassembled WGS sequence"/>
</dbReference>
<organism evidence="1 2">
    <name type="scientific">Paenibacillus borealis</name>
    <dbReference type="NCBI Taxonomy" id="160799"/>
    <lineage>
        <taxon>Bacteria</taxon>
        <taxon>Bacillati</taxon>
        <taxon>Bacillota</taxon>
        <taxon>Bacilli</taxon>
        <taxon>Bacillales</taxon>
        <taxon>Paenibacillaceae</taxon>
        <taxon>Paenibacillus</taxon>
    </lineage>
</organism>
<protein>
    <submittedName>
        <fullName evidence="1">Uncharacterized protein</fullName>
    </submittedName>
</protein>
<keyword evidence="2" id="KW-1185">Reference proteome</keyword>
<name>A0ABX3GR16_PAEBO</name>
<evidence type="ECO:0000313" key="1">
    <source>
        <dbReference type="EMBL" id="OMD35140.1"/>
    </source>
</evidence>
<dbReference type="Pfam" id="PF26325">
    <property type="entry name" value="YhjD"/>
    <property type="match status" value="1"/>
</dbReference>
<dbReference type="InterPro" id="IPR058600">
    <property type="entry name" value="YhjD-like"/>
</dbReference>
<comment type="caution">
    <text evidence="1">The sequence shown here is derived from an EMBL/GenBank/DDBJ whole genome shotgun (WGS) entry which is preliminary data.</text>
</comment>
<proteinExistence type="predicted"/>
<sequence length="137" mass="15602">MHRAESNDNTLVKSYILLPLILSAFERDSAIMSTQLRTPAPYMDVLRTAANAATADLRDVRAEMRKRGVKIYEQQRLQVGIEAKFICRGYHERMLLLDDVIAAQAAIHMRKYLGLDISGYHSYEEQYKIKSGPQASL</sequence>
<reference evidence="1 2" key="1">
    <citation type="submission" date="2016-10" db="EMBL/GenBank/DDBJ databases">
        <title>Paenibacillus species isolates.</title>
        <authorList>
            <person name="Beno S.M."/>
        </authorList>
    </citation>
    <scope>NUCLEOTIDE SEQUENCE [LARGE SCALE GENOMIC DNA]</scope>
    <source>
        <strain evidence="1 2">FSL H7-0744</strain>
    </source>
</reference>
<gene>
    <name evidence="1" type="ORF">BSK56_33215</name>
</gene>
<accession>A0ABX3GR16</accession>
<dbReference type="RefSeq" id="WP_083675978.1">
    <property type="nucleotide sequence ID" value="NZ_MPTB01000100.1"/>
</dbReference>
<evidence type="ECO:0000313" key="2">
    <source>
        <dbReference type="Proteomes" id="UP000187412"/>
    </source>
</evidence>